<evidence type="ECO:0000313" key="3">
    <source>
        <dbReference type="Proteomes" id="UP001500542"/>
    </source>
</evidence>
<keyword evidence="1" id="KW-0812">Transmembrane</keyword>
<gene>
    <name evidence="2" type="ORF">GCM10009554_69640</name>
</gene>
<evidence type="ECO:0000313" key="2">
    <source>
        <dbReference type="EMBL" id="GAA0958015.1"/>
    </source>
</evidence>
<keyword evidence="1" id="KW-1133">Transmembrane helix</keyword>
<organism evidence="2 3">
    <name type="scientific">Kribbella koreensis</name>
    <dbReference type="NCBI Taxonomy" id="57909"/>
    <lineage>
        <taxon>Bacteria</taxon>
        <taxon>Bacillati</taxon>
        <taxon>Actinomycetota</taxon>
        <taxon>Actinomycetes</taxon>
        <taxon>Propionibacteriales</taxon>
        <taxon>Kribbellaceae</taxon>
        <taxon>Kribbella</taxon>
    </lineage>
</organism>
<dbReference type="RefSeq" id="WP_343980389.1">
    <property type="nucleotide sequence ID" value="NZ_BAAAHK010000019.1"/>
</dbReference>
<keyword evidence="3" id="KW-1185">Reference proteome</keyword>
<feature type="transmembrane region" description="Helical" evidence="1">
    <location>
        <begin position="20"/>
        <end position="43"/>
    </location>
</feature>
<reference evidence="3" key="1">
    <citation type="journal article" date="2019" name="Int. J. Syst. Evol. Microbiol.">
        <title>The Global Catalogue of Microorganisms (GCM) 10K type strain sequencing project: providing services to taxonomists for standard genome sequencing and annotation.</title>
        <authorList>
            <consortium name="The Broad Institute Genomics Platform"/>
            <consortium name="The Broad Institute Genome Sequencing Center for Infectious Disease"/>
            <person name="Wu L."/>
            <person name="Ma J."/>
        </authorList>
    </citation>
    <scope>NUCLEOTIDE SEQUENCE [LARGE SCALE GENOMIC DNA]</scope>
    <source>
        <strain evidence="3">JCM 10977</strain>
    </source>
</reference>
<name>A0ABP4C1V0_9ACTN</name>
<comment type="caution">
    <text evidence="2">The sequence shown here is derived from an EMBL/GenBank/DDBJ whole genome shotgun (WGS) entry which is preliminary data.</text>
</comment>
<dbReference type="Proteomes" id="UP001500542">
    <property type="component" value="Unassembled WGS sequence"/>
</dbReference>
<sequence length="100" mass="10576">MNTTLAIAHATSSTTNDTLGVIGAALLVGLLLAYALLVLGALVSSLGAPMSGGDEAGLDHLHLHRPLHRQHLLVPDRQTQRIRVGVPLRAVRLGVPLIRR</sequence>
<protein>
    <submittedName>
        <fullName evidence="2">Uncharacterized protein</fullName>
    </submittedName>
</protein>
<accession>A0ABP4C1V0</accession>
<dbReference type="EMBL" id="BAAAHK010000019">
    <property type="protein sequence ID" value="GAA0958015.1"/>
    <property type="molecule type" value="Genomic_DNA"/>
</dbReference>
<evidence type="ECO:0000256" key="1">
    <source>
        <dbReference type="SAM" id="Phobius"/>
    </source>
</evidence>
<proteinExistence type="predicted"/>
<keyword evidence="1" id="KW-0472">Membrane</keyword>